<keyword evidence="2" id="KW-1185">Reference proteome</keyword>
<reference evidence="2" key="1">
    <citation type="submission" date="2016-11" db="EMBL/GenBank/DDBJ databases">
        <authorList>
            <person name="Varghese N."/>
            <person name="Submissions S."/>
        </authorList>
    </citation>
    <scope>NUCLEOTIDE SEQUENCE [LARGE SCALE GENOMIC DNA]</scope>
    <source>
        <strain evidence="2">DSM 21264</strain>
    </source>
</reference>
<proteinExistence type="predicted"/>
<gene>
    <name evidence="1" type="ORF">SAMN02745781_00088</name>
</gene>
<name>A0A1M4SJZ2_VIBGA</name>
<protein>
    <submittedName>
        <fullName evidence="1">Uncharacterized protein</fullName>
    </submittedName>
</protein>
<accession>A0A1M4SJZ2</accession>
<sequence length="50" mass="5586">MKAEKRKVTQKMIYRSVASSTAIETGDSIKTIEQKLKSNKKKHAHLTLAG</sequence>
<evidence type="ECO:0000313" key="2">
    <source>
        <dbReference type="Proteomes" id="UP000184159"/>
    </source>
</evidence>
<evidence type="ECO:0000313" key="1">
    <source>
        <dbReference type="EMBL" id="SHE32505.1"/>
    </source>
</evidence>
<organism evidence="1 2">
    <name type="scientific">Vibrio gazogenes DSM 21264 = NBRC 103151</name>
    <dbReference type="NCBI Taxonomy" id="1123492"/>
    <lineage>
        <taxon>Bacteria</taxon>
        <taxon>Pseudomonadati</taxon>
        <taxon>Pseudomonadota</taxon>
        <taxon>Gammaproteobacteria</taxon>
        <taxon>Vibrionales</taxon>
        <taxon>Vibrionaceae</taxon>
        <taxon>Vibrio</taxon>
    </lineage>
</organism>
<dbReference type="EMBL" id="FQUH01000001">
    <property type="protein sequence ID" value="SHE32505.1"/>
    <property type="molecule type" value="Genomic_DNA"/>
</dbReference>
<dbReference type="Proteomes" id="UP000184159">
    <property type="component" value="Unassembled WGS sequence"/>
</dbReference>
<dbReference type="AlphaFoldDB" id="A0A1M4SJZ2"/>
<dbReference type="RefSeq" id="WP_162841352.1">
    <property type="nucleotide sequence ID" value="NZ_FQUH01000001.1"/>
</dbReference>